<keyword evidence="3" id="KW-1185">Reference proteome</keyword>
<name>A0A250KNQ0_9GAMM</name>
<protein>
    <submittedName>
        <fullName evidence="2">Spore coat protein U</fullName>
    </submittedName>
</protein>
<evidence type="ECO:0000313" key="2">
    <source>
        <dbReference type="EMBL" id="BBA33305.1"/>
    </source>
</evidence>
<sequence length="132" mass="13686">MSATVLSTCVIVATPPAFGDYDPNSVVDLDATSSITASCTVGTDYDIGLDAGTASGATVTTRQMTNGTDTLSDALYRDAARTQNWGQTINTDTVSGTGELLPTVHTAYGRIPQGQNVPALLYTDTITATITF</sequence>
<dbReference type="PANTHER" id="PTHR37089:SF4">
    <property type="entry name" value="EXPORTED PROTEIN"/>
    <property type="match status" value="1"/>
</dbReference>
<proteinExistence type="predicted"/>
<accession>A0A250KNQ0</accession>
<dbReference type="PANTHER" id="PTHR37089">
    <property type="entry name" value="PROTEIN U-RELATED"/>
    <property type="match status" value="1"/>
</dbReference>
<evidence type="ECO:0000259" key="1">
    <source>
        <dbReference type="Pfam" id="PF05229"/>
    </source>
</evidence>
<feature type="domain" description="Spore coat protein U/FanG" evidence="1">
    <location>
        <begin position="2"/>
        <end position="129"/>
    </location>
</feature>
<evidence type="ECO:0000313" key="3">
    <source>
        <dbReference type="Proteomes" id="UP000266313"/>
    </source>
</evidence>
<dbReference type="SMART" id="SM00972">
    <property type="entry name" value="SCPU"/>
    <property type="match status" value="1"/>
</dbReference>
<dbReference type="InterPro" id="IPR007893">
    <property type="entry name" value="Spore_coat_U/FanG"/>
</dbReference>
<dbReference type="EMBL" id="AP017928">
    <property type="protein sequence ID" value="BBA33305.1"/>
    <property type="molecule type" value="Genomic_DNA"/>
</dbReference>
<dbReference type="InterPro" id="IPR053167">
    <property type="entry name" value="Spore_coat_component"/>
</dbReference>
<gene>
    <name evidence="2" type="ORF">sS8_1345</name>
</gene>
<keyword evidence="2" id="KW-0946">Virion</keyword>
<dbReference type="OrthoDB" id="8588792at2"/>
<reference evidence="2 3" key="1">
    <citation type="submission" date="2016-12" db="EMBL/GenBank/DDBJ databases">
        <title>Genome sequencing of Methylocaldum marinum.</title>
        <authorList>
            <person name="Takeuchi M."/>
            <person name="Kamagata Y."/>
            <person name="Hiraoka S."/>
            <person name="Oshima K."/>
            <person name="Hattori M."/>
            <person name="Iwasaki W."/>
        </authorList>
    </citation>
    <scope>NUCLEOTIDE SEQUENCE [LARGE SCALE GENOMIC DNA]</scope>
    <source>
        <strain evidence="2 3">S8</strain>
    </source>
</reference>
<organism evidence="2 3">
    <name type="scientific">Methylocaldum marinum</name>
    <dbReference type="NCBI Taxonomy" id="1432792"/>
    <lineage>
        <taxon>Bacteria</taxon>
        <taxon>Pseudomonadati</taxon>
        <taxon>Pseudomonadota</taxon>
        <taxon>Gammaproteobacteria</taxon>
        <taxon>Methylococcales</taxon>
        <taxon>Methylococcaceae</taxon>
        <taxon>Methylocaldum</taxon>
    </lineage>
</organism>
<keyword evidence="2" id="KW-0167">Capsid protein</keyword>
<dbReference type="Pfam" id="PF05229">
    <property type="entry name" value="SCPU"/>
    <property type="match status" value="1"/>
</dbReference>
<dbReference type="KEGG" id="mmai:sS8_1345"/>
<dbReference type="AlphaFoldDB" id="A0A250KNQ0"/>
<dbReference type="Proteomes" id="UP000266313">
    <property type="component" value="Chromosome"/>
</dbReference>